<dbReference type="AlphaFoldDB" id="A0A2P2PTN3"/>
<dbReference type="EMBL" id="GGEC01077622">
    <property type="protein sequence ID" value="MBX58106.1"/>
    <property type="molecule type" value="Transcribed_RNA"/>
</dbReference>
<name>A0A2P2PTN3_RHIMU</name>
<protein>
    <submittedName>
        <fullName evidence="1">Uncharacterized protein</fullName>
    </submittedName>
</protein>
<accession>A0A2P2PTN3</accession>
<reference evidence="1" key="1">
    <citation type="submission" date="2018-02" db="EMBL/GenBank/DDBJ databases">
        <title>Rhizophora mucronata_Transcriptome.</title>
        <authorList>
            <person name="Meera S.P."/>
            <person name="Sreeshan A."/>
            <person name="Augustine A."/>
        </authorList>
    </citation>
    <scope>NUCLEOTIDE SEQUENCE</scope>
    <source>
        <tissue evidence="1">Leaf</tissue>
    </source>
</reference>
<proteinExistence type="predicted"/>
<sequence>MLISLFIYLFTLSVNKNLRNHFALLQRCLECSYS</sequence>
<organism evidence="1">
    <name type="scientific">Rhizophora mucronata</name>
    <name type="common">Asiatic mangrove</name>
    <dbReference type="NCBI Taxonomy" id="61149"/>
    <lineage>
        <taxon>Eukaryota</taxon>
        <taxon>Viridiplantae</taxon>
        <taxon>Streptophyta</taxon>
        <taxon>Embryophyta</taxon>
        <taxon>Tracheophyta</taxon>
        <taxon>Spermatophyta</taxon>
        <taxon>Magnoliopsida</taxon>
        <taxon>eudicotyledons</taxon>
        <taxon>Gunneridae</taxon>
        <taxon>Pentapetalae</taxon>
        <taxon>rosids</taxon>
        <taxon>fabids</taxon>
        <taxon>Malpighiales</taxon>
        <taxon>Rhizophoraceae</taxon>
        <taxon>Rhizophora</taxon>
    </lineage>
</organism>
<evidence type="ECO:0000313" key="1">
    <source>
        <dbReference type="EMBL" id="MBX58106.1"/>
    </source>
</evidence>